<feature type="domain" description="Spore protein YkvP/CgeB glycosyl transferase-like" evidence="1">
    <location>
        <begin position="65"/>
        <end position="149"/>
    </location>
</feature>
<protein>
    <recommendedName>
        <fullName evidence="1">Spore protein YkvP/CgeB glycosyl transferase-like domain-containing protein</fullName>
    </recommendedName>
</protein>
<dbReference type="EMBL" id="PFBD01000003">
    <property type="protein sequence ID" value="PIR87422.1"/>
    <property type="molecule type" value="Genomic_DNA"/>
</dbReference>
<evidence type="ECO:0000313" key="3">
    <source>
        <dbReference type="Proteomes" id="UP000229526"/>
    </source>
</evidence>
<dbReference type="InterPro" id="IPR055259">
    <property type="entry name" value="YkvP/CgeB_Glyco_trans-like"/>
</dbReference>
<organism evidence="2 3">
    <name type="scientific">Candidatus Harrisonbacteria bacterium CG10_big_fil_rev_8_21_14_0_10_49_15</name>
    <dbReference type="NCBI Taxonomy" id="1974587"/>
    <lineage>
        <taxon>Bacteria</taxon>
        <taxon>Candidatus Harrisoniibacteriota</taxon>
    </lineage>
</organism>
<accession>A0A2H0ULY1</accession>
<sequence>MSQEEWNSIISRSKISLCLNEAPFYIGWRSIARLFFRRAWLGESGSSVKIDVHNFLDNVRTWWQKRIPNIKARHFEIPALRTMQITQHADNLEEYFVPGKEIVFYTDTKDLIGKIRYYLAHDEECEAIAKAGYERVLRDHTREKRLYYLFSAIGQPL</sequence>
<reference evidence="3" key="1">
    <citation type="submission" date="2017-09" db="EMBL/GenBank/DDBJ databases">
        <title>Depth-based differentiation of microbial function through sediment-hosted aquifers and enrichment of novel symbionts in the deep terrestrial subsurface.</title>
        <authorList>
            <person name="Probst A.J."/>
            <person name="Ladd B."/>
            <person name="Jarett J.K."/>
            <person name="Geller-Mcgrath D.E."/>
            <person name="Sieber C.M.K."/>
            <person name="Emerson J.B."/>
            <person name="Anantharaman K."/>
            <person name="Thomas B.C."/>
            <person name="Malmstrom R."/>
            <person name="Stieglmeier M."/>
            <person name="Klingl A."/>
            <person name="Woyke T."/>
            <person name="Ryan C.M."/>
            <person name="Banfield J.F."/>
        </authorList>
    </citation>
    <scope>NUCLEOTIDE SEQUENCE [LARGE SCALE GENOMIC DNA]</scope>
</reference>
<comment type="caution">
    <text evidence="2">The sequence shown here is derived from an EMBL/GenBank/DDBJ whole genome shotgun (WGS) entry which is preliminary data.</text>
</comment>
<name>A0A2H0ULY1_9BACT</name>
<dbReference type="Pfam" id="PF13524">
    <property type="entry name" value="Glyco_trans_1_2"/>
    <property type="match status" value="1"/>
</dbReference>
<proteinExistence type="predicted"/>
<dbReference type="AlphaFoldDB" id="A0A2H0ULY1"/>
<evidence type="ECO:0000259" key="1">
    <source>
        <dbReference type="Pfam" id="PF13524"/>
    </source>
</evidence>
<gene>
    <name evidence="2" type="ORF">COU11_00645</name>
</gene>
<dbReference type="Proteomes" id="UP000229526">
    <property type="component" value="Unassembled WGS sequence"/>
</dbReference>
<evidence type="ECO:0000313" key="2">
    <source>
        <dbReference type="EMBL" id="PIR87422.1"/>
    </source>
</evidence>